<accession>A0ABV0K293</accession>
<dbReference type="EMBL" id="JAMPKX010000002">
    <property type="protein sequence ID" value="MEP0946905.1"/>
    <property type="molecule type" value="Genomic_DNA"/>
</dbReference>
<gene>
    <name evidence="1" type="ORF">NC992_08480</name>
</gene>
<proteinExistence type="predicted"/>
<dbReference type="InterPro" id="IPR046180">
    <property type="entry name" value="DUF6208"/>
</dbReference>
<keyword evidence="2" id="KW-1185">Reference proteome</keyword>
<reference evidence="1 2" key="1">
    <citation type="submission" date="2022-04" db="EMBL/GenBank/DDBJ databases">
        <title>Positive selection, recombination, and allopatry shape intraspecific diversity of widespread and dominant cyanobacteria.</title>
        <authorList>
            <person name="Wei J."/>
            <person name="Shu W."/>
            <person name="Hu C."/>
        </authorList>
    </citation>
    <scope>NUCLEOTIDE SEQUENCE [LARGE SCALE GENOMIC DNA]</scope>
    <source>
        <strain evidence="1 2">DQ-A4</strain>
    </source>
</reference>
<comment type="caution">
    <text evidence="1">The sequence shown here is derived from an EMBL/GenBank/DDBJ whole genome shotgun (WGS) entry which is preliminary data.</text>
</comment>
<evidence type="ECO:0000313" key="1">
    <source>
        <dbReference type="EMBL" id="MEP0946905.1"/>
    </source>
</evidence>
<name>A0ABV0K293_9CYAN</name>
<dbReference type="RefSeq" id="WP_190697031.1">
    <property type="nucleotide sequence ID" value="NZ_JAMPKX010000002.1"/>
</dbReference>
<dbReference type="Pfam" id="PF19713">
    <property type="entry name" value="DUF6208"/>
    <property type="match status" value="1"/>
</dbReference>
<protein>
    <submittedName>
        <fullName evidence="1">DUF6208 family protein</fullName>
    </submittedName>
</protein>
<sequence>MTLIRQMAALWEVPLGLLSYGFSRVVKATLTLISRYYNPTDTKVEADWQVISADFLKSPLKLLWTMSRARWNLHSLIAIAGPFTVQSEITLDVRSLWQSAPTWTAVVYTLKGYKTLTSISSLTVPPDQDTATITLPPGRYLVGLRHYDWRNPVQLPAIAVDGNPALASETRSAPPDFNQFYRGLASRRGLLFSALNFYVYPLLRWMQWLPRSVVKPIFLPVPNPETHFFYGALDRGEQLTIDLPPTLRDTHSLYFSLYSRDCFPMDWYPLVTDNHTTKPLPEQGVYILRVHPKTPAAMAMSKPAIQFSVT</sequence>
<organism evidence="1 2">
    <name type="scientific">Leptolyngbya subtilissima DQ-A4</name>
    <dbReference type="NCBI Taxonomy" id="2933933"/>
    <lineage>
        <taxon>Bacteria</taxon>
        <taxon>Bacillati</taxon>
        <taxon>Cyanobacteriota</taxon>
        <taxon>Cyanophyceae</taxon>
        <taxon>Leptolyngbyales</taxon>
        <taxon>Leptolyngbyaceae</taxon>
        <taxon>Leptolyngbya group</taxon>
        <taxon>Leptolyngbya</taxon>
    </lineage>
</organism>
<dbReference type="Proteomes" id="UP001482513">
    <property type="component" value="Unassembled WGS sequence"/>
</dbReference>
<evidence type="ECO:0000313" key="2">
    <source>
        <dbReference type="Proteomes" id="UP001482513"/>
    </source>
</evidence>